<dbReference type="Gene3D" id="3.30.70.360">
    <property type="match status" value="1"/>
</dbReference>
<gene>
    <name evidence="4" type="ORF">FAD_0491</name>
</gene>
<dbReference type="Pfam" id="PF07687">
    <property type="entry name" value="M20_dimer"/>
    <property type="match status" value="1"/>
</dbReference>
<dbReference type="AlphaFoldDB" id="A0A1V0N2S8"/>
<dbReference type="Gene3D" id="3.40.630.10">
    <property type="entry name" value="Zn peptidases"/>
    <property type="match status" value="1"/>
</dbReference>
<dbReference type="GeneID" id="31676000"/>
<dbReference type="PIRSF" id="PIRSF037238">
    <property type="entry name" value="Carboxypeptidase_G2"/>
    <property type="match status" value="1"/>
</dbReference>
<name>A0A1V0N2S8_9ARCH</name>
<dbReference type="PANTHER" id="PTHR43808:SF9">
    <property type="entry name" value="BLL0789 PROTEIN"/>
    <property type="match status" value="1"/>
</dbReference>
<reference evidence="4 5" key="1">
    <citation type="submission" date="2011-10" db="EMBL/GenBank/DDBJ databases">
        <title>Metabolic and evolutionary patterns in the extreme acidophile Ferroplasma acidiphilum.</title>
        <authorList>
            <person name="Golyshina O.V."/>
            <person name="Kozyavkin S.A."/>
            <person name="Tatusov R.L."/>
            <person name="Slesarev A.I."/>
            <person name="Golyshin P.N."/>
        </authorList>
    </citation>
    <scope>NUCLEOTIDE SEQUENCE [LARGE SCALE GENOMIC DNA]</scope>
    <source>
        <strain evidence="5">Y</strain>
    </source>
</reference>
<accession>A0A1V0N2S8</accession>
<evidence type="ECO:0000256" key="1">
    <source>
        <dbReference type="ARBA" id="ARBA00022723"/>
    </source>
</evidence>
<keyword evidence="1" id="KW-0479">Metal-binding</keyword>
<protein>
    <submittedName>
        <fullName evidence="4">Carboxypeptidase G2</fullName>
    </submittedName>
</protein>
<evidence type="ECO:0000313" key="5">
    <source>
        <dbReference type="Proteomes" id="UP000192050"/>
    </source>
</evidence>
<keyword evidence="2" id="KW-0378">Hydrolase</keyword>
<dbReference type="InterPro" id="IPR011650">
    <property type="entry name" value="Peptidase_M20_dimer"/>
</dbReference>
<organism evidence="4 5">
    <name type="scientific">Ferroplasma acidiphilum</name>
    <dbReference type="NCBI Taxonomy" id="74969"/>
    <lineage>
        <taxon>Archaea</taxon>
        <taxon>Methanobacteriati</taxon>
        <taxon>Thermoplasmatota</taxon>
        <taxon>Thermoplasmata</taxon>
        <taxon>Thermoplasmatales</taxon>
        <taxon>Ferroplasmaceae</taxon>
        <taxon>Ferroplasma</taxon>
    </lineage>
</organism>
<dbReference type="EMBL" id="CP015363">
    <property type="protein sequence ID" value="ARD84405.1"/>
    <property type="molecule type" value="Genomic_DNA"/>
</dbReference>
<keyword evidence="4" id="KW-0121">Carboxypeptidase</keyword>
<dbReference type="Pfam" id="PF01546">
    <property type="entry name" value="Peptidase_M20"/>
    <property type="match status" value="1"/>
</dbReference>
<dbReference type="KEGG" id="fai:FAD_0491"/>
<keyword evidence="5" id="KW-1185">Reference proteome</keyword>
<evidence type="ECO:0000256" key="2">
    <source>
        <dbReference type="ARBA" id="ARBA00022801"/>
    </source>
</evidence>
<proteinExistence type="predicted"/>
<dbReference type="PANTHER" id="PTHR43808">
    <property type="entry name" value="ACETYLORNITHINE DEACETYLASE"/>
    <property type="match status" value="1"/>
</dbReference>
<feature type="domain" description="Peptidase M20 dimerisation" evidence="3">
    <location>
        <begin position="179"/>
        <end position="272"/>
    </location>
</feature>
<sequence length="376" mass="41617">MNNVFQYFKSQQDSMLSDLKSLVEMETPSTDKVLLDKFAGYMAGYLKENLGIAPEIIKSESAGNDLRLAIKGKSDNRILLLCHYDTVFPEGTIKSRPFKVENGKGYGPGIFDMKTGLVQTVYALKALVKNKELKYSIVLLITSDEEIESGSSKDLIISEAKKSIFTFVMEPSLDGALKTERSGVGTITLKIYGKASHAGLEPEKGINAIYEMAYMIPVIEKLNDKQKGTSINLDVINGGTRSNVIPDYCEGIMDIRYKLPEESERIIEALENTPLRFHGSRKELEYKLRPPLVKSEDSKELFLKVREIGENLGLDLDEASVAGGSDGNFCSYYCPVIDGLGAVGAGAHSENEYIVVDKIPERTALLYLALKDINWP</sequence>
<evidence type="ECO:0000259" key="3">
    <source>
        <dbReference type="Pfam" id="PF07687"/>
    </source>
</evidence>
<dbReference type="InterPro" id="IPR017150">
    <property type="entry name" value="Pept_M20_glutamate_carboxypep"/>
</dbReference>
<dbReference type="SUPFAM" id="SSF53187">
    <property type="entry name" value="Zn-dependent exopeptidases"/>
    <property type="match status" value="1"/>
</dbReference>
<dbReference type="STRING" id="74969.FAD_0491"/>
<dbReference type="InterPro" id="IPR036264">
    <property type="entry name" value="Bact_exopeptidase_dim_dom"/>
</dbReference>
<dbReference type="InterPro" id="IPR050072">
    <property type="entry name" value="Peptidase_M20A"/>
</dbReference>
<dbReference type="CDD" id="cd03885">
    <property type="entry name" value="M20_CPDG2"/>
    <property type="match status" value="1"/>
</dbReference>
<dbReference type="RefSeq" id="WP_081141631.1">
    <property type="nucleotide sequence ID" value="NZ_CP015363.1"/>
</dbReference>
<evidence type="ECO:0000313" key="4">
    <source>
        <dbReference type="EMBL" id="ARD84405.1"/>
    </source>
</evidence>
<dbReference type="GO" id="GO:0046872">
    <property type="term" value="F:metal ion binding"/>
    <property type="evidence" value="ECO:0007669"/>
    <property type="project" value="UniProtKB-KW"/>
</dbReference>
<dbReference type="GO" id="GO:0004180">
    <property type="term" value="F:carboxypeptidase activity"/>
    <property type="evidence" value="ECO:0007669"/>
    <property type="project" value="UniProtKB-KW"/>
</dbReference>
<dbReference type="SUPFAM" id="SSF55031">
    <property type="entry name" value="Bacterial exopeptidase dimerisation domain"/>
    <property type="match status" value="1"/>
</dbReference>
<dbReference type="InterPro" id="IPR002933">
    <property type="entry name" value="Peptidase_M20"/>
</dbReference>
<dbReference type="Proteomes" id="UP000192050">
    <property type="component" value="Chromosome"/>
</dbReference>
<keyword evidence="4" id="KW-0645">Protease</keyword>
<dbReference type="OrthoDB" id="24854at2157"/>